<keyword evidence="1" id="KW-0812">Transmembrane</keyword>
<keyword evidence="1" id="KW-0472">Membrane</keyword>
<name>A0A8T1RLR9_CARIL</name>
<dbReference type="Proteomes" id="UP000811609">
    <property type="component" value="Chromosome 1"/>
</dbReference>
<evidence type="ECO:0000313" key="2">
    <source>
        <dbReference type="EMBL" id="KAG6667032.1"/>
    </source>
</evidence>
<gene>
    <name evidence="2" type="ORF">CIPAW_01G072600</name>
</gene>
<sequence>MGLTGRCKERERKRTIRSFVLRSYKSCIWMVMLTTYLVHPCLRSHEQY</sequence>
<evidence type="ECO:0000256" key="1">
    <source>
        <dbReference type="SAM" id="Phobius"/>
    </source>
</evidence>
<evidence type="ECO:0000313" key="3">
    <source>
        <dbReference type="Proteomes" id="UP000811609"/>
    </source>
</evidence>
<keyword evidence="3" id="KW-1185">Reference proteome</keyword>
<organism evidence="2 3">
    <name type="scientific">Carya illinoinensis</name>
    <name type="common">Pecan</name>
    <dbReference type="NCBI Taxonomy" id="32201"/>
    <lineage>
        <taxon>Eukaryota</taxon>
        <taxon>Viridiplantae</taxon>
        <taxon>Streptophyta</taxon>
        <taxon>Embryophyta</taxon>
        <taxon>Tracheophyta</taxon>
        <taxon>Spermatophyta</taxon>
        <taxon>Magnoliopsida</taxon>
        <taxon>eudicotyledons</taxon>
        <taxon>Gunneridae</taxon>
        <taxon>Pentapetalae</taxon>
        <taxon>rosids</taxon>
        <taxon>fabids</taxon>
        <taxon>Fagales</taxon>
        <taxon>Juglandaceae</taxon>
        <taxon>Carya</taxon>
    </lineage>
</organism>
<feature type="transmembrane region" description="Helical" evidence="1">
    <location>
        <begin position="21"/>
        <end position="39"/>
    </location>
</feature>
<accession>A0A8T1RLR9</accession>
<dbReference type="EMBL" id="CM031809">
    <property type="protein sequence ID" value="KAG6667032.1"/>
    <property type="molecule type" value="Genomic_DNA"/>
</dbReference>
<reference evidence="2" key="1">
    <citation type="submission" date="2020-12" db="EMBL/GenBank/DDBJ databases">
        <title>WGS assembly of Carya illinoinensis cv. Pawnee.</title>
        <authorList>
            <person name="Platts A."/>
            <person name="Shu S."/>
            <person name="Wright S."/>
            <person name="Barry K."/>
            <person name="Edger P."/>
            <person name="Pires J.C."/>
            <person name="Schmutz J."/>
        </authorList>
    </citation>
    <scope>NUCLEOTIDE SEQUENCE</scope>
    <source>
        <tissue evidence="2">Leaf</tissue>
    </source>
</reference>
<keyword evidence="1" id="KW-1133">Transmembrane helix</keyword>
<proteinExistence type="predicted"/>
<dbReference type="AlphaFoldDB" id="A0A8T1RLR9"/>
<comment type="caution">
    <text evidence="2">The sequence shown here is derived from an EMBL/GenBank/DDBJ whole genome shotgun (WGS) entry which is preliminary data.</text>
</comment>
<protein>
    <submittedName>
        <fullName evidence="2">Uncharacterized protein</fullName>
    </submittedName>
</protein>